<proteinExistence type="predicted"/>
<organism evidence="1 2">
    <name type="scientific">Youngiibacter multivorans</name>
    <dbReference type="NCBI Taxonomy" id="937251"/>
    <lineage>
        <taxon>Bacteria</taxon>
        <taxon>Bacillati</taxon>
        <taxon>Bacillota</taxon>
        <taxon>Clostridia</taxon>
        <taxon>Eubacteriales</taxon>
        <taxon>Clostridiaceae</taxon>
        <taxon>Youngiibacter</taxon>
    </lineage>
</organism>
<gene>
    <name evidence="1" type="ORF">J2Z34_002549</name>
</gene>
<evidence type="ECO:0000313" key="1">
    <source>
        <dbReference type="EMBL" id="MBP1920051.1"/>
    </source>
</evidence>
<comment type="caution">
    <text evidence="1">The sequence shown here is derived from an EMBL/GenBank/DDBJ whole genome shotgun (WGS) entry which is preliminary data.</text>
</comment>
<keyword evidence="2" id="KW-1185">Reference proteome</keyword>
<dbReference type="EMBL" id="JAGGKC010000023">
    <property type="protein sequence ID" value="MBP1920051.1"/>
    <property type="molecule type" value="Genomic_DNA"/>
</dbReference>
<dbReference type="Proteomes" id="UP001519271">
    <property type="component" value="Unassembled WGS sequence"/>
</dbReference>
<dbReference type="RefSeq" id="WP_245250726.1">
    <property type="nucleotide sequence ID" value="NZ_JAGGKC010000023.1"/>
</dbReference>
<evidence type="ECO:0000313" key="2">
    <source>
        <dbReference type="Proteomes" id="UP001519271"/>
    </source>
</evidence>
<sequence length="33" mass="3962">MSKTRYTVKLTTQFKRDYKLAIKRGLNTELIDE</sequence>
<name>A0ABS4G696_9CLOT</name>
<keyword evidence="1" id="KW-0540">Nuclease</keyword>
<keyword evidence="1" id="KW-0255">Endonuclease</keyword>
<dbReference type="GO" id="GO:0004519">
    <property type="term" value="F:endonuclease activity"/>
    <property type="evidence" value="ECO:0007669"/>
    <property type="project" value="UniProtKB-KW"/>
</dbReference>
<keyword evidence="1" id="KW-0378">Hydrolase</keyword>
<accession>A0ABS4G696</accession>
<reference evidence="1 2" key="1">
    <citation type="submission" date="2021-03" db="EMBL/GenBank/DDBJ databases">
        <title>Genomic Encyclopedia of Type Strains, Phase IV (KMG-IV): sequencing the most valuable type-strain genomes for metagenomic binning, comparative biology and taxonomic classification.</title>
        <authorList>
            <person name="Goeker M."/>
        </authorList>
    </citation>
    <scope>NUCLEOTIDE SEQUENCE [LARGE SCALE GENOMIC DNA]</scope>
    <source>
        <strain evidence="1 2">DSM 6139</strain>
    </source>
</reference>
<protein>
    <submittedName>
        <fullName evidence="1">mRNA-degrading endonuclease YafQ of YafQ-DinJ toxin-antitoxin module</fullName>
    </submittedName>
</protein>